<evidence type="ECO:0000313" key="1">
    <source>
        <dbReference type="EMBL" id="JAE15675.1"/>
    </source>
</evidence>
<name>A0A0A9FS39_ARUDO</name>
<proteinExistence type="predicted"/>
<sequence>MVITRHSMAGTSKEGDIIKLDNSPTCFQMWESEMRS</sequence>
<dbReference type="EMBL" id="GBRH01182221">
    <property type="protein sequence ID" value="JAE15675.1"/>
    <property type="molecule type" value="Transcribed_RNA"/>
</dbReference>
<protein>
    <submittedName>
        <fullName evidence="1">Uncharacterized protein</fullName>
    </submittedName>
</protein>
<reference evidence="1" key="1">
    <citation type="submission" date="2014-09" db="EMBL/GenBank/DDBJ databases">
        <authorList>
            <person name="Magalhaes I.L.F."/>
            <person name="Oliveira U."/>
            <person name="Santos F.R."/>
            <person name="Vidigal T.H.D.A."/>
            <person name="Brescovit A.D."/>
            <person name="Santos A.J."/>
        </authorList>
    </citation>
    <scope>NUCLEOTIDE SEQUENCE</scope>
    <source>
        <tissue evidence="1">Shoot tissue taken approximately 20 cm above the soil surface</tissue>
    </source>
</reference>
<organism evidence="1">
    <name type="scientific">Arundo donax</name>
    <name type="common">Giant reed</name>
    <name type="synonym">Donax arundinaceus</name>
    <dbReference type="NCBI Taxonomy" id="35708"/>
    <lineage>
        <taxon>Eukaryota</taxon>
        <taxon>Viridiplantae</taxon>
        <taxon>Streptophyta</taxon>
        <taxon>Embryophyta</taxon>
        <taxon>Tracheophyta</taxon>
        <taxon>Spermatophyta</taxon>
        <taxon>Magnoliopsida</taxon>
        <taxon>Liliopsida</taxon>
        <taxon>Poales</taxon>
        <taxon>Poaceae</taxon>
        <taxon>PACMAD clade</taxon>
        <taxon>Arundinoideae</taxon>
        <taxon>Arundineae</taxon>
        <taxon>Arundo</taxon>
    </lineage>
</organism>
<reference evidence="1" key="2">
    <citation type="journal article" date="2015" name="Data Brief">
        <title>Shoot transcriptome of the giant reed, Arundo donax.</title>
        <authorList>
            <person name="Barrero R.A."/>
            <person name="Guerrero F.D."/>
            <person name="Moolhuijzen P."/>
            <person name="Goolsby J.A."/>
            <person name="Tidwell J."/>
            <person name="Bellgard S.E."/>
            <person name="Bellgard M.I."/>
        </authorList>
    </citation>
    <scope>NUCLEOTIDE SEQUENCE</scope>
    <source>
        <tissue evidence="1">Shoot tissue taken approximately 20 cm above the soil surface</tissue>
    </source>
</reference>
<dbReference type="AlphaFoldDB" id="A0A0A9FS39"/>
<accession>A0A0A9FS39</accession>